<keyword evidence="2" id="KW-0326">Glycosidase</keyword>
<evidence type="ECO:0000259" key="4">
    <source>
        <dbReference type="PROSITE" id="PS51910"/>
    </source>
</evidence>
<evidence type="ECO:0000313" key="5">
    <source>
        <dbReference type="EMBL" id="HIX49036.1"/>
    </source>
</evidence>
<proteinExistence type="predicted"/>
<protein>
    <submittedName>
        <fullName evidence="5">LysM peptidoglycan-binding domain-containing protein</fullName>
    </submittedName>
</protein>
<gene>
    <name evidence="5" type="ORF">H9981_08530</name>
</gene>
<reference evidence="5" key="1">
    <citation type="journal article" date="2021" name="PeerJ">
        <title>Extensive microbial diversity within the chicken gut microbiome revealed by metagenomics and culture.</title>
        <authorList>
            <person name="Gilroy R."/>
            <person name="Ravi A."/>
            <person name="Getino M."/>
            <person name="Pursley I."/>
            <person name="Horton D.L."/>
            <person name="Alikhan N.F."/>
            <person name="Baker D."/>
            <person name="Gharbi K."/>
            <person name="Hall N."/>
            <person name="Watson M."/>
            <person name="Adriaenssens E.M."/>
            <person name="Foster-Nyarko E."/>
            <person name="Jarju S."/>
            <person name="Secka A."/>
            <person name="Antonio M."/>
            <person name="Oren A."/>
            <person name="Chaudhuri R.R."/>
            <person name="La Ragione R."/>
            <person name="Hildebrand F."/>
            <person name="Pallen M.J."/>
        </authorList>
    </citation>
    <scope>NUCLEOTIDE SEQUENCE</scope>
    <source>
        <strain evidence="5">ChiSjej5B23-15282</strain>
    </source>
</reference>
<dbReference type="Gene3D" id="3.10.350.10">
    <property type="entry name" value="LysM domain"/>
    <property type="match status" value="1"/>
</dbReference>
<dbReference type="PANTHER" id="PTHR46066">
    <property type="entry name" value="CHITINASE DOMAIN-CONTAINING PROTEIN 1 FAMILY MEMBER"/>
    <property type="match status" value="1"/>
</dbReference>
<evidence type="ECO:0000256" key="2">
    <source>
        <dbReference type="ARBA" id="ARBA00023295"/>
    </source>
</evidence>
<dbReference type="InterPro" id="IPR018392">
    <property type="entry name" value="LysM"/>
</dbReference>
<dbReference type="PANTHER" id="PTHR46066:SF2">
    <property type="entry name" value="CHITINASE DOMAIN-CONTAINING PROTEIN 1"/>
    <property type="match status" value="1"/>
</dbReference>
<evidence type="ECO:0000313" key="6">
    <source>
        <dbReference type="Proteomes" id="UP000824243"/>
    </source>
</evidence>
<dbReference type="GO" id="GO:0070492">
    <property type="term" value="F:oligosaccharide binding"/>
    <property type="evidence" value="ECO:0007669"/>
    <property type="project" value="TreeGrafter"/>
</dbReference>
<dbReference type="Proteomes" id="UP000824243">
    <property type="component" value="Unassembled WGS sequence"/>
</dbReference>
<evidence type="ECO:0000259" key="3">
    <source>
        <dbReference type="PROSITE" id="PS51782"/>
    </source>
</evidence>
<keyword evidence="1" id="KW-0378">Hydrolase</keyword>
<dbReference type="InterPro" id="IPR011583">
    <property type="entry name" value="Chitinase_II/V-like_cat"/>
</dbReference>
<dbReference type="InterPro" id="IPR036779">
    <property type="entry name" value="LysM_dom_sf"/>
</dbReference>
<feature type="domain" description="GH18" evidence="4">
    <location>
        <begin position="89"/>
        <end position="401"/>
    </location>
</feature>
<dbReference type="GO" id="GO:0016798">
    <property type="term" value="F:hydrolase activity, acting on glycosyl bonds"/>
    <property type="evidence" value="ECO:0007669"/>
    <property type="project" value="UniProtKB-KW"/>
</dbReference>
<reference evidence="5" key="2">
    <citation type="submission" date="2021-04" db="EMBL/GenBank/DDBJ databases">
        <authorList>
            <person name="Gilroy R."/>
        </authorList>
    </citation>
    <scope>NUCLEOTIDE SEQUENCE</scope>
    <source>
        <strain evidence="5">ChiSjej5B23-15282</strain>
    </source>
</reference>
<dbReference type="EMBL" id="DXFA01000144">
    <property type="protein sequence ID" value="HIX49036.1"/>
    <property type="molecule type" value="Genomic_DNA"/>
</dbReference>
<dbReference type="CDD" id="cd02874">
    <property type="entry name" value="GH18_CFLE_spore_hydrolase"/>
    <property type="match status" value="1"/>
</dbReference>
<evidence type="ECO:0000256" key="1">
    <source>
        <dbReference type="ARBA" id="ARBA00022801"/>
    </source>
</evidence>
<dbReference type="GO" id="GO:0008061">
    <property type="term" value="F:chitin binding"/>
    <property type="evidence" value="ECO:0007669"/>
    <property type="project" value="InterPro"/>
</dbReference>
<dbReference type="CDD" id="cd00118">
    <property type="entry name" value="LysM"/>
    <property type="match status" value="1"/>
</dbReference>
<dbReference type="GO" id="GO:0005975">
    <property type="term" value="P:carbohydrate metabolic process"/>
    <property type="evidence" value="ECO:0007669"/>
    <property type="project" value="InterPro"/>
</dbReference>
<dbReference type="GO" id="GO:0012505">
    <property type="term" value="C:endomembrane system"/>
    <property type="evidence" value="ECO:0007669"/>
    <property type="project" value="TreeGrafter"/>
</dbReference>
<dbReference type="SUPFAM" id="SSF54106">
    <property type="entry name" value="LysM domain"/>
    <property type="match status" value="1"/>
</dbReference>
<name>A0A9D1VYA0_9FIRM</name>
<dbReference type="Pfam" id="PF00704">
    <property type="entry name" value="Glyco_hydro_18"/>
    <property type="match status" value="1"/>
</dbReference>
<dbReference type="InterPro" id="IPR029070">
    <property type="entry name" value="Chitinase_insertion_sf"/>
</dbReference>
<dbReference type="Gene3D" id="3.10.50.10">
    <property type="match status" value="1"/>
</dbReference>
<dbReference type="Gene3D" id="3.20.20.80">
    <property type="entry name" value="Glycosidases"/>
    <property type="match status" value="1"/>
</dbReference>
<accession>A0A9D1VYA0</accession>
<dbReference type="SMART" id="SM00636">
    <property type="entry name" value="Glyco_18"/>
    <property type="match status" value="1"/>
</dbReference>
<dbReference type="InterPro" id="IPR001223">
    <property type="entry name" value="Glyco_hydro18_cat"/>
</dbReference>
<feature type="domain" description="LysM" evidence="3">
    <location>
        <begin position="32"/>
        <end position="76"/>
    </location>
</feature>
<dbReference type="AlphaFoldDB" id="A0A9D1VYA0"/>
<sequence>MTHFSAGVRITCEGVIFFCARAYAFCTGVTFLIYVVKNGDTLEGISRQTGIPVWKIVYDNQLSDRNVLVPGQALLLLGQGETGEVSGGRAAGGYAYPFIEPEILGQAFPPLRELLVFSYGFTFEGNLIPPPQDDLWMVETAWNNGAEPFMVLTPFSGGAFNNQLVKVLVGHEEIQENLIRQMLAAVQDRGYAGVDIDFEYVLPQDRAGYAGFVGKVRRAMNEHGYRVSVAVAPKVSDSQRGLLVEGIDYAALGENADTVFLMTYEWGYTYGPPMAVAPLDKVRQVVEYAVARIPPEKLVLGIPNYGYDWGLPYERGITRARTVGNVEAVEIAAQYGAVIEYAPIAQSPWYTYRQNGMEHVVWFEDVRSIEAKWGLVKEFRLSGAWYWNLMRPFRANWLLLS</sequence>
<dbReference type="InterPro" id="IPR041704">
    <property type="entry name" value="CFLE_GH18"/>
</dbReference>
<comment type="caution">
    <text evidence="5">The sequence shown here is derived from an EMBL/GenBank/DDBJ whole genome shotgun (WGS) entry which is preliminary data.</text>
</comment>
<organism evidence="5 6">
    <name type="scientific">Candidatus Mediterraneibacter caccavium</name>
    <dbReference type="NCBI Taxonomy" id="2838661"/>
    <lineage>
        <taxon>Bacteria</taxon>
        <taxon>Bacillati</taxon>
        <taxon>Bacillota</taxon>
        <taxon>Clostridia</taxon>
        <taxon>Lachnospirales</taxon>
        <taxon>Lachnospiraceae</taxon>
        <taxon>Mediterraneibacter</taxon>
    </lineage>
</organism>
<dbReference type="PROSITE" id="PS51910">
    <property type="entry name" value="GH18_2"/>
    <property type="match status" value="1"/>
</dbReference>
<dbReference type="SUPFAM" id="SSF51445">
    <property type="entry name" value="(Trans)glycosidases"/>
    <property type="match status" value="1"/>
</dbReference>
<dbReference type="Pfam" id="PF01476">
    <property type="entry name" value="LysM"/>
    <property type="match status" value="1"/>
</dbReference>
<dbReference type="PROSITE" id="PS51782">
    <property type="entry name" value="LYSM"/>
    <property type="match status" value="1"/>
</dbReference>
<dbReference type="SMART" id="SM00257">
    <property type="entry name" value="LysM"/>
    <property type="match status" value="1"/>
</dbReference>
<dbReference type="InterPro" id="IPR017853">
    <property type="entry name" value="GH"/>
</dbReference>